<evidence type="ECO:0000313" key="11">
    <source>
        <dbReference type="EMBL" id="MUG69196.1"/>
    </source>
</evidence>
<feature type="transmembrane region" description="Helical" evidence="10">
    <location>
        <begin position="409"/>
        <end position="427"/>
    </location>
</feature>
<keyword evidence="12" id="KW-1185">Reference proteome</keyword>
<comment type="caution">
    <text evidence="11">The sequence shown here is derived from an EMBL/GenBank/DDBJ whole genome shotgun (WGS) entry which is preliminary data.</text>
</comment>
<feature type="transmembrane region" description="Helical" evidence="10">
    <location>
        <begin position="47"/>
        <end position="64"/>
    </location>
</feature>
<keyword evidence="2" id="KW-0813">Transport</keyword>
<dbReference type="Proteomes" id="UP000450917">
    <property type="component" value="Unassembled WGS sequence"/>
</dbReference>
<evidence type="ECO:0000256" key="5">
    <source>
        <dbReference type="ARBA" id="ARBA00022692"/>
    </source>
</evidence>
<dbReference type="Pfam" id="PF02386">
    <property type="entry name" value="TrkH"/>
    <property type="match status" value="1"/>
</dbReference>
<keyword evidence="6" id="KW-0630">Potassium</keyword>
<organism evidence="11 12">
    <name type="scientific">Paenibacillus validus</name>
    <dbReference type="NCBI Taxonomy" id="44253"/>
    <lineage>
        <taxon>Bacteria</taxon>
        <taxon>Bacillati</taxon>
        <taxon>Bacillota</taxon>
        <taxon>Bacilli</taxon>
        <taxon>Bacillales</taxon>
        <taxon>Paenibacillaceae</taxon>
        <taxon>Paenibacillus</taxon>
    </lineage>
</organism>
<keyword evidence="7 10" id="KW-1133">Transmembrane helix</keyword>
<sequence length="446" mass="48460">MKRKSKWFKLTPPRVFAGGFALIIAVGTLLLSLPAAAVSGEATPWVDALFTATSATCVTGLLVVDTGTYFTKFGQVVILILVQLGGLGFMTTVTWFAIAMKKRISLRDRLMLKESMNLLGIEGVVRLIMKVLIYSVVIESFAALYFAYRLSQEMPLGHALYYGVFHAISLFNNAGFELFGGFRNLTPYVADWGINLVSMLLILFGGIGFIVLSELVDYPSSRRLSLHSKVVLTATGILTLLSALLIFIFEYTNARTLGPLSLDTKILASLFQAITLRSAGVNTIDITGLRSATQFLMVIMMFIGAAPGSTGGGIKLTTFVILVGAVLTMVRGKQDMVLFRYRVPKRDIYKATTFSLLGLFCLVLSTMALSTVQGQDFLMILFEAASAFGTVGLSAGLTPELGFAGKINIIVMMYIGRVGLITLAFALQPKLKKDSYRYPEGKLTIG</sequence>
<keyword evidence="9 10" id="KW-0472">Membrane</keyword>
<dbReference type="InterPro" id="IPR003445">
    <property type="entry name" value="Cat_transpt"/>
</dbReference>
<accession>A0A7X2Z7T3</accession>
<proteinExistence type="predicted"/>
<gene>
    <name evidence="11" type="ORF">GNP93_00755</name>
</gene>
<evidence type="ECO:0000256" key="6">
    <source>
        <dbReference type="ARBA" id="ARBA00022958"/>
    </source>
</evidence>
<protein>
    <submittedName>
        <fullName evidence="11">Trk family potassium uptake protein</fullName>
    </submittedName>
</protein>
<feature type="transmembrane region" description="Helical" evidence="10">
    <location>
        <begin position="76"/>
        <end position="98"/>
    </location>
</feature>
<feature type="transmembrane region" description="Helical" evidence="10">
    <location>
        <begin position="196"/>
        <end position="218"/>
    </location>
</feature>
<name>A0A7X2Z7T3_9BACL</name>
<evidence type="ECO:0000256" key="8">
    <source>
        <dbReference type="ARBA" id="ARBA00023065"/>
    </source>
</evidence>
<dbReference type="GO" id="GO:0015379">
    <property type="term" value="F:potassium:chloride symporter activity"/>
    <property type="evidence" value="ECO:0007669"/>
    <property type="project" value="InterPro"/>
</dbReference>
<keyword evidence="5 10" id="KW-0812">Transmembrane</keyword>
<keyword evidence="3" id="KW-1003">Cell membrane</keyword>
<keyword evidence="4" id="KW-0633">Potassium transport</keyword>
<feature type="transmembrane region" description="Helical" evidence="10">
    <location>
        <begin position="351"/>
        <end position="371"/>
    </location>
</feature>
<feature type="transmembrane region" description="Helical" evidence="10">
    <location>
        <begin position="230"/>
        <end position="251"/>
    </location>
</feature>
<evidence type="ECO:0000256" key="3">
    <source>
        <dbReference type="ARBA" id="ARBA00022475"/>
    </source>
</evidence>
<feature type="transmembrane region" description="Helical" evidence="10">
    <location>
        <begin position="159"/>
        <end position="176"/>
    </location>
</feature>
<dbReference type="RefSeq" id="WP_141334258.1">
    <property type="nucleotide sequence ID" value="NZ_WNZX01000001.1"/>
</dbReference>
<evidence type="ECO:0000256" key="4">
    <source>
        <dbReference type="ARBA" id="ARBA00022538"/>
    </source>
</evidence>
<evidence type="ECO:0000256" key="7">
    <source>
        <dbReference type="ARBA" id="ARBA00022989"/>
    </source>
</evidence>
<dbReference type="NCBIfam" id="TIGR00933">
    <property type="entry name" value="2a38"/>
    <property type="match status" value="1"/>
</dbReference>
<evidence type="ECO:0000313" key="12">
    <source>
        <dbReference type="Proteomes" id="UP000450917"/>
    </source>
</evidence>
<keyword evidence="8" id="KW-0406">Ion transport</keyword>
<comment type="subcellular location">
    <subcellularLocation>
        <location evidence="1">Cell membrane</location>
        <topology evidence="1">Multi-pass membrane protein</topology>
    </subcellularLocation>
</comment>
<evidence type="ECO:0000256" key="1">
    <source>
        <dbReference type="ARBA" id="ARBA00004651"/>
    </source>
</evidence>
<feature type="transmembrane region" description="Helical" evidence="10">
    <location>
        <begin position="377"/>
        <end position="397"/>
    </location>
</feature>
<dbReference type="GO" id="GO:0005886">
    <property type="term" value="C:plasma membrane"/>
    <property type="evidence" value="ECO:0007669"/>
    <property type="project" value="UniProtKB-SubCell"/>
</dbReference>
<reference evidence="11 12" key="1">
    <citation type="submission" date="2019-11" db="EMBL/GenBank/DDBJ databases">
        <title>Draft genome sequences of five Paenibacillus species of dairy origin.</title>
        <authorList>
            <person name="Olajide A.M."/>
            <person name="Chen S."/>
            <person name="Lapointe G."/>
        </authorList>
    </citation>
    <scope>NUCLEOTIDE SEQUENCE [LARGE SCALE GENOMIC DNA]</scope>
    <source>
        <strain evidence="11 12">2CS3</strain>
    </source>
</reference>
<feature type="transmembrane region" description="Helical" evidence="10">
    <location>
        <begin position="118"/>
        <end position="147"/>
    </location>
</feature>
<dbReference type="AlphaFoldDB" id="A0A7X2Z7T3"/>
<evidence type="ECO:0000256" key="9">
    <source>
        <dbReference type="ARBA" id="ARBA00023136"/>
    </source>
</evidence>
<dbReference type="EMBL" id="WNZX01000001">
    <property type="protein sequence ID" value="MUG69196.1"/>
    <property type="molecule type" value="Genomic_DNA"/>
</dbReference>
<evidence type="ECO:0000256" key="10">
    <source>
        <dbReference type="SAM" id="Phobius"/>
    </source>
</evidence>
<feature type="transmembrane region" description="Helical" evidence="10">
    <location>
        <begin position="312"/>
        <end position="330"/>
    </location>
</feature>
<dbReference type="InterPro" id="IPR004772">
    <property type="entry name" value="TrkH"/>
</dbReference>
<dbReference type="PANTHER" id="PTHR32024:SF1">
    <property type="entry name" value="KTR SYSTEM POTASSIUM UPTAKE PROTEIN B"/>
    <property type="match status" value="1"/>
</dbReference>
<dbReference type="PANTHER" id="PTHR32024">
    <property type="entry name" value="TRK SYSTEM POTASSIUM UPTAKE PROTEIN TRKG-RELATED"/>
    <property type="match status" value="1"/>
</dbReference>
<evidence type="ECO:0000256" key="2">
    <source>
        <dbReference type="ARBA" id="ARBA00022448"/>
    </source>
</evidence>